<dbReference type="InterPro" id="IPR017900">
    <property type="entry name" value="4Fe4S_Fe_S_CS"/>
</dbReference>
<gene>
    <name evidence="12" type="primary">bssD</name>
    <name evidence="12" type="ORF">CSLFYP84_02857</name>
</gene>
<dbReference type="InterPro" id="IPR040074">
    <property type="entry name" value="BssD/PflA/YjjW"/>
</dbReference>
<dbReference type="InterPro" id="IPR012839">
    <property type="entry name" value="Organic_radical_activase"/>
</dbReference>
<dbReference type="GO" id="GO:0046872">
    <property type="term" value="F:metal ion binding"/>
    <property type="evidence" value="ECO:0007669"/>
    <property type="project" value="UniProtKB-KW"/>
</dbReference>
<dbReference type="InterPro" id="IPR007197">
    <property type="entry name" value="rSAM"/>
</dbReference>
<dbReference type="EMBL" id="CACRUA010000030">
    <property type="protein sequence ID" value="VYU59293.1"/>
    <property type="molecule type" value="Genomic_DNA"/>
</dbReference>
<dbReference type="SUPFAM" id="SSF54862">
    <property type="entry name" value="4Fe-4S ferredoxins"/>
    <property type="match status" value="1"/>
</dbReference>
<keyword evidence="5" id="KW-0479">Metal-binding</keyword>
<keyword evidence="7" id="KW-0408">Iron</keyword>
<comment type="similarity">
    <text evidence="2">Belongs to the organic radical-activating enzymes family.</text>
</comment>
<feature type="domain" description="Radical SAM core" evidence="11">
    <location>
        <begin position="19"/>
        <end position="315"/>
    </location>
</feature>
<feature type="domain" description="4Fe-4S ferredoxin-type" evidence="10">
    <location>
        <begin position="50"/>
        <end position="79"/>
    </location>
</feature>
<keyword evidence="3" id="KW-0004">4Fe-4S</keyword>
<dbReference type="PROSITE" id="PS01087">
    <property type="entry name" value="RADICAL_ACTIVATING"/>
    <property type="match status" value="1"/>
</dbReference>
<protein>
    <submittedName>
        <fullName evidence="12">Benzylsuccinate synthase activating enzyme</fullName>
        <ecNumber evidence="12">1.97.1.-</ecNumber>
    </submittedName>
</protein>
<keyword evidence="6 12" id="KW-0560">Oxidoreductase</keyword>
<dbReference type="SFLD" id="SFLDG01066">
    <property type="entry name" value="organic_radical-activating_enz"/>
    <property type="match status" value="1"/>
</dbReference>
<dbReference type="PROSITE" id="PS51918">
    <property type="entry name" value="RADICAL_SAM"/>
    <property type="match status" value="1"/>
</dbReference>
<dbReference type="GO" id="GO:0051539">
    <property type="term" value="F:4 iron, 4 sulfur cluster binding"/>
    <property type="evidence" value="ECO:0007669"/>
    <property type="project" value="UniProtKB-KW"/>
</dbReference>
<evidence type="ECO:0000256" key="7">
    <source>
        <dbReference type="ARBA" id="ARBA00023004"/>
    </source>
</evidence>
<keyword evidence="4" id="KW-0949">S-adenosyl-L-methionine</keyword>
<proteinExistence type="inferred from homology"/>
<dbReference type="AlphaFoldDB" id="A0A6N3G615"/>
<reference evidence="12" key="1">
    <citation type="submission" date="2019-11" db="EMBL/GenBank/DDBJ databases">
        <authorList>
            <person name="Feng L."/>
        </authorList>
    </citation>
    <scope>NUCLEOTIDE SEQUENCE</scope>
    <source>
        <strain evidence="12">CsymbiosumLFYP84</strain>
    </source>
</reference>
<dbReference type="RefSeq" id="WP_021642735.1">
    <property type="nucleotide sequence ID" value="NZ_CACRUA010000030.1"/>
</dbReference>
<evidence type="ECO:0000256" key="1">
    <source>
        <dbReference type="ARBA" id="ARBA00001966"/>
    </source>
</evidence>
<dbReference type="PANTHER" id="PTHR30352:SF4">
    <property type="entry name" value="PYRUVATE FORMATE-LYASE 2-ACTIVATING ENZYME"/>
    <property type="match status" value="1"/>
</dbReference>
<dbReference type="InterPro" id="IPR001989">
    <property type="entry name" value="Radical_activat_CS"/>
</dbReference>
<organism evidence="12">
    <name type="scientific">Clostridium symbiosum</name>
    <name type="common">Bacteroides symbiosus</name>
    <dbReference type="NCBI Taxonomy" id="1512"/>
    <lineage>
        <taxon>Bacteria</taxon>
        <taxon>Bacillati</taxon>
        <taxon>Bacillota</taxon>
        <taxon>Clostridia</taxon>
        <taxon>Lachnospirales</taxon>
        <taxon>Lachnospiraceae</taxon>
        <taxon>Otoolea</taxon>
    </lineage>
</organism>
<dbReference type="Gene3D" id="3.20.20.70">
    <property type="entry name" value="Aldolase class I"/>
    <property type="match status" value="1"/>
</dbReference>
<evidence type="ECO:0000256" key="5">
    <source>
        <dbReference type="ARBA" id="ARBA00022723"/>
    </source>
</evidence>
<dbReference type="PROSITE" id="PS00198">
    <property type="entry name" value="4FE4S_FER_1"/>
    <property type="match status" value="1"/>
</dbReference>
<dbReference type="EC" id="1.97.1.-" evidence="12"/>
<dbReference type="NCBIfam" id="TIGR02494">
    <property type="entry name" value="PFLE_PFLC"/>
    <property type="match status" value="1"/>
</dbReference>
<dbReference type="InterPro" id="IPR058240">
    <property type="entry name" value="rSAM_sf"/>
</dbReference>
<dbReference type="SFLD" id="SFLDG01118">
    <property type="entry name" value="activating_enzymes__group_2"/>
    <property type="match status" value="1"/>
</dbReference>
<dbReference type="SUPFAM" id="SSF102114">
    <property type="entry name" value="Radical SAM enzymes"/>
    <property type="match status" value="1"/>
</dbReference>
<evidence type="ECO:0000256" key="2">
    <source>
        <dbReference type="ARBA" id="ARBA00009777"/>
    </source>
</evidence>
<dbReference type="CDD" id="cd01335">
    <property type="entry name" value="Radical_SAM"/>
    <property type="match status" value="1"/>
</dbReference>
<name>A0A6N3G615_CLOSY</name>
<dbReference type="PIRSF" id="PIRSF000371">
    <property type="entry name" value="PFL_act_enz"/>
    <property type="match status" value="1"/>
</dbReference>
<dbReference type="Pfam" id="PF00037">
    <property type="entry name" value="Fer4"/>
    <property type="match status" value="1"/>
</dbReference>
<accession>A0A6N3G615</accession>
<dbReference type="InterPro" id="IPR034457">
    <property type="entry name" value="Organic_radical-activating"/>
</dbReference>
<evidence type="ECO:0000313" key="12">
    <source>
        <dbReference type="EMBL" id="VYU59293.1"/>
    </source>
</evidence>
<evidence type="ECO:0000259" key="10">
    <source>
        <dbReference type="PROSITE" id="PS51379"/>
    </source>
</evidence>
<sequence length="317" mass="35815">MTDEKKKGVIFDIQRWSLHDGPGIRTNVFFKGCPLSCQWCSNPESQEFCREPALFGDKCIHCLSCVEHCPHGAIHTSDPWIRLDYEICRGRCSRGAEQENAFCCTKACYAQALTVMGEVMTADMVLEEVMRDEGIYRSSGGGVTMTGGEPLAQPEFLLELLTAAKERGLHTVMESSMFAEWDKIQACLPYLDVLFMDMKLLPEEKHVKYTGVSNQIILDNIRRAAAYARTHRLELAVRTPVIPGINDTSGDIAAMADWIKKHLPGVERYELLPYHRLGRGKYRNIGREYQLGDIVPPSKEKMKELEAVVSKLGLRRE</sequence>
<evidence type="ECO:0000256" key="8">
    <source>
        <dbReference type="ARBA" id="ARBA00023014"/>
    </source>
</evidence>
<dbReference type="GO" id="GO:0016491">
    <property type="term" value="F:oxidoreductase activity"/>
    <property type="evidence" value="ECO:0007669"/>
    <property type="project" value="UniProtKB-KW"/>
</dbReference>
<dbReference type="Pfam" id="PF04055">
    <property type="entry name" value="Radical_SAM"/>
    <property type="match status" value="1"/>
</dbReference>
<dbReference type="PANTHER" id="PTHR30352">
    <property type="entry name" value="PYRUVATE FORMATE-LYASE-ACTIVATING ENZYME"/>
    <property type="match status" value="1"/>
</dbReference>
<dbReference type="PROSITE" id="PS51379">
    <property type="entry name" value="4FE4S_FER_2"/>
    <property type="match status" value="1"/>
</dbReference>
<evidence type="ECO:0000256" key="4">
    <source>
        <dbReference type="ARBA" id="ARBA00022691"/>
    </source>
</evidence>
<evidence type="ECO:0000256" key="3">
    <source>
        <dbReference type="ARBA" id="ARBA00022485"/>
    </source>
</evidence>
<evidence type="ECO:0000256" key="6">
    <source>
        <dbReference type="ARBA" id="ARBA00023002"/>
    </source>
</evidence>
<dbReference type="InterPro" id="IPR013785">
    <property type="entry name" value="Aldolase_TIM"/>
</dbReference>
<keyword evidence="8" id="KW-0411">Iron-sulfur</keyword>
<dbReference type="InterPro" id="IPR017896">
    <property type="entry name" value="4Fe4S_Fe-S-bd"/>
</dbReference>
<evidence type="ECO:0000256" key="9">
    <source>
        <dbReference type="ARBA" id="ARBA00047365"/>
    </source>
</evidence>
<evidence type="ECO:0000259" key="11">
    <source>
        <dbReference type="PROSITE" id="PS51918"/>
    </source>
</evidence>
<comment type="cofactor">
    <cofactor evidence="1">
        <name>[4Fe-4S] cluster</name>
        <dbReference type="ChEBI" id="CHEBI:49883"/>
    </cofactor>
</comment>
<dbReference type="SFLD" id="SFLDS00029">
    <property type="entry name" value="Radical_SAM"/>
    <property type="match status" value="1"/>
</dbReference>
<comment type="catalytic activity">
    <reaction evidence="9">
        <text>glycyl-[protein] + reduced [flavodoxin] + S-adenosyl-L-methionine = glycin-2-yl radical-[protein] + semiquinone [flavodoxin] + 5'-deoxyadenosine + L-methionine + H(+)</text>
        <dbReference type="Rhea" id="RHEA:61976"/>
        <dbReference type="Rhea" id="RHEA-COMP:10622"/>
        <dbReference type="Rhea" id="RHEA-COMP:14480"/>
        <dbReference type="Rhea" id="RHEA-COMP:15993"/>
        <dbReference type="Rhea" id="RHEA-COMP:15994"/>
        <dbReference type="ChEBI" id="CHEBI:15378"/>
        <dbReference type="ChEBI" id="CHEBI:17319"/>
        <dbReference type="ChEBI" id="CHEBI:29947"/>
        <dbReference type="ChEBI" id="CHEBI:32722"/>
        <dbReference type="ChEBI" id="CHEBI:57618"/>
        <dbReference type="ChEBI" id="CHEBI:57844"/>
        <dbReference type="ChEBI" id="CHEBI:59789"/>
        <dbReference type="ChEBI" id="CHEBI:140311"/>
    </reaction>
</comment>